<reference evidence="3" key="1">
    <citation type="submission" date="2016-10" db="EMBL/GenBank/DDBJ databases">
        <authorList>
            <person name="Varghese N."/>
            <person name="Submissions S."/>
        </authorList>
    </citation>
    <scope>NUCLEOTIDE SEQUENCE [LARGE SCALE GENOMIC DNA]</scope>
    <source>
        <strain evidence="3">DSM 22002</strain>
    </source>
</reference>
<dbReference type="AlphaFoldDB" id="A0A1G8CG89"/>
<dbReference type="Gene3D" id="3.40.50.300">
    <property type="entry name" value="P-loop containing nucleotide triphosphate hydrolases"/>
    <property type="match status" value="1"/>
</dbReference>
<evidence type="ECO:0000313" key="2">
    <source>
        <dbReference type="EMBL" id="SDH44422.1"/>
    </source>
</evidence>
<dbReference type="Pfam" id="PF09848">
    <property type="entry name" value="SLFN-g3_helicase"/>
    <property type="match status" value="1"/>
</dbReference>
<accession>A0A1G8CG89</accession>
<protein>
    <recommendedName>
        <fullName evidence="1">Schlafen group 3-like DNA/RNA helicase domain-containing protein</fullName>
    </recommendedName>
</protein>
<name>A0A1G8CG89_9MICO</name>
<dbReference type="CDD" id="cd10439">
    <property type="entry name" value="GIY-YIG_COG3410"/>
    <property type="match status" value="1"/>
</dbReference>
<feature type="domain" description="Schlafen group 3-like DNA/RNA helicase" evidence="1">
    <location>
        <begin position="182"/>
        <end position="558"/>
    </location>
</feature>
<dbReference type="SUPFAM" id="SSF52540">
    <property type="entry name" value="P-loop containing nucleoside triphosphate hydrolases"/>
    <property type="match status" value="1"/>
</dbReference>
<dbReference type="InterPro" id="IPR027417">
    <property type="entry name" value="P-loop_NTPase"/>
</dbReference>
<dbReference type="InterPro" id="IPR018647">
    <property type="entry name" value="SLFN_3-like_DNA/RNA_helicase"/>
</dbReference>
<proteinExistence type="predicted"/>
<dbReference type="RefSeq" id="WP_092503464.1">
    <property type="nucleotide sequence ID" value="NZ_LT629695.1"/>
</dbReference>
<organism evidence="2 3">
    <name type="scientific">Agrococcus jejuensis</name>
    <dbReference type="NCBI Taxonomy" id="399736"/>
    <lineage>
        <taxon>Bacteria</taxon>
        <taxon>Bacillati</taxon>
        <taxon>Actinomycetota</taxon>
        <taxon>Actinomycetes</taxon>
        <taxon>Micrococcales</taxon>
        <taxon>Microbacteriaceae</taxon>
        <taxon>Agrococcus</taxon>
    </lineage>
</organism>
<dbReference type="EMBL" id="LT629695">
    <property type="protein sequence ID" value="SDH44422.1"/>
    <property type="molecule type" value="Genomic_DNA"/>
</dbReference>
<evidence type="ECO:0000313" key="3">
    <source>
        <dbReference type="Proteomes" id="UP000198822"/>
    </source>
</evidence>
<keyword evidence="3" id="KW-1185">Reference proteome</keyword>
<dbReference type="Proteomes" id="UP000198822">
    <property type="component" value="Chromosome I"/>
</dbReference>
<dbReference type="OrthoDB" id="3193269at2"/>
<evidence type="ECO:0000259" key="1">
    <source>
        <dbReference type="Pfam" id="PF09848"/>
    </source>
</evidence>
<sequence length="575" mass="65068">MTGFEIERLPFVDEQVQAWAKAHPKAANWPVVYTLNGGGDVYIGESLNMASRAKQHRAAPEKRHLESMRVVMDPKFNKSVCLDLESYLIGLFSGEGKYRVLNRNDGIIDADYYDRERYQGTFREIFEQLRDDGLFERSIPEIRNSDLFKLSPFKALTHEQAIAVEDILEGLFADLGSERRTTSVIQGAPGTGKTIVAIYLIKLLRDIADRPRTEDLDRDSMFAEFFAEGYADVIAGRRIGFVIPQQSLRTSVQRVFKKTPGLHPGMVLTPFQVGNSEHDFDILVVDEAHRLNQRANQPSGPKNKQFQQITERLFGFDDASKTQLDWIQAKAKHVILMLDRAQSVRPADLPAATTAALVDEARRDDRLYPLTSQMRVAAGEDYVGFTRALLGDDPPAPTSFRDYDLRVFDDLGAMRREIRKRDDEVGLARLVAGYAWPWASKKDPTAYDIELDGERMRWNVTATDWINSPTSRDEVGSIHTVQGYDLNYAGVIIGPEVSLAPDGRVQFVRERYFDKKGAENNPKLGIVYSDADLLEFVRNVYSVLLTRGMRGTYVYVVDPALRERLRTTIATVDGR</sequence>
<dbReference type="STRING" id="399736.SAMN04489720_1280"/>
<gene>
    <name evidence="2" type="ORF">SAMN04489720_1280</name>
</gene>